<protein>
    <submittedName>
        <fullName evidence="1">Serine/threonine-protein kinase tel1</fullName>
    </submittedName>
</protein>
<reference evidence="1" key="1">
    <citation type="submission" date="2022-07" db="EMBL/GenBank/DDBJ databases">
        <title>Taxonomy of Aspergillus series Nigri: significant species reduction supported by multi-species coalescent approaches.</title>
        <authorList>
            <person name="Bian C."/>
            <person name="Kusuya Y."/>
            <person name="Sklenar F."/>
            <person name="D'hooge E."/>
            <person name="Yaguchi T."/>
            <person name="Takahashi H."/>
            <person name="Hubka V."/>
        </authorList>
    </citation>
    <scope>NUCLEOTIDE SEQUENCE</scope>
    <source>
        <strain evidence="1">CBS 733.88</strain>
    </source>
</reference>
<keyword evidence="1" id="KW-0418">Kinase</keyword>
<sequence length="260" mass="28801">MLSDYPFEMVIHALRPYLVDIFCAEDTLGIFWYLLEAGKAYLCDNPGLMAGIAVTTLLSLRRFLIAPPTETAQPGLVETVVAKIKLFLEWFEVYLAAYEPVGLKPEKHELFRRLVASSQGINPAGDSSEGSKEEYDLLLEVLKDQNSRASLLSGPIADHVISLLCTESKQSPESHLNASGDDQVVMSHAVAICQTLEKFDPGTEYKLWAARVIGRAFATTGKISDILLREQDPKLFKVQSSQSLPNQFHRSKASILLTLC</sequence>
<feature type="non-terminal residue" evidence="1">
    <location>
        <position position="260"/>
    </location>
</feature>
<proteinExistence type="predicted"/>
<dbReference type="EMBL" id="BROQ01000546">
    <property type="protein sequence ID" value="GKZ28015.1"/>
    <property type="molecule type" value="Genomic_DNA"/>
</dbReference>
<evidence type="ECO:0000313" key="1">
    <source>
        <dbReference type="EMBL" id="GKZ28015.1"/>
    </source>
</evidence>
<dbReference type="AlphaFoldDB" id="A0A9W5Z1D5"/>
<organism evidence="1 2">
    <name type="scientific">Aspergillus brasiliensis</name>
    <dbReference type="NCBI Taxonomy" id="319629"/>
    <lineage>
        <taxon>Eukaryota</taxon>
        <taxon>Fungi</taxon>
        <taxon>Dikarya</taxon>
        <taxon>Ascomycota</taxon>
        <taxon>Pezizomycotina</taxon>
        <taxon>Eurotiomycetes</taxon>
        <taxon>Eurotiomycetidae</taxon>
        <taxon>Eurotiales</taxon>
        <taxon>Aspergillaceae</taxon>
        <taxon>Aspergillus</taxon>
        <taxon>Aspergillus subgen. Circumdati</taxon>
    </lineage>
</organism>
<keyword evidence="1" id="KW-0808">Transferase</keyword>
<dbReference type="Proteomes" id="UP001143548">
    <property type="component" value="Unassembled WGS sequence"/>
</dbReference>
<dbReference type="GO" id="GO:0016301">
    <property type="term" value="F:kinase activity"/>
    <property type="evidence" value="ECO:0007669"/>
    <property type="project" value="UniProtKB-KW"/>
</dbReference>
<evidence type="ECO:0000313" key="2">
    <source>
        <dbReference type="Proteomes" id="UP001143548"/>
    </source>
</evidence>
<comment type="caution">
    <text evidence="1">The sequence shown here is derived from an EMBL/GenBank/DDBJ whole genome shotgun (WGS) entry which is preliminary data.</text>
</comment>
<gene>
    <name evidence="1" type="ORF">AbraCBS73388_008808</name>
</gene>
<accession>A0A9W5Z1D5</accession>
<name>A0A9W5Z1D5_9EURO</name>